<dbReference type="EMBL" id="QUBR01000002">
    <property type="protein sequence ID" value="REK71133.1"/>
    <property type="molecule type" value="Genomic_DNA"/>
</dbReference>
<dbReference type="InterPro" id="IPR006680">
    <property type="entry name" value="Amidohydro-rel"/>
</dbReference>
<dbReference type="RefSeq" id="WP_119705724.1">
    <property type="nucleotide sequence ID" value="NZ_JBHSOI010000002.1"/>
</dbReference>
<proteinExistence type="predicted"/>
<accession>A0A371P5A8</accession>
<feature type="domain" description="Amidohydrolase-related" evidence="1">
    <location>
        <begin position="211"/>
        <end position="391"/>
    </location>
</feature>
<evidence type="ECO:0000313" key="2">
    <source>
        <dbReference type="EMBL" id="REK71133.1"/>
    </source>
</evidence>
<dbReference type="PANTHER" id="PTHR43383">
    <property type="entry name" value="NODULIN 6"/>
    <property type="match status" value="1"/>
</dbReference>
<dbReference type="InterPro" id="IPR032466">
    <property type="entry name" value="Metal_Hydrolase"/>
</dbReference>
<keyword evidence="3" id="KW-1185">Reference proteome</keyword>
<dbReference type="OrthoDB" id="8244441at2"/>
<dbReference type="PANTHER" id="PTHR43383:SF2">
    <property type="entry name" value="AMIDOHYDROLASE 2 FAMILY PROTEIN"/>
    <property type="match status" value="1"/>
</dbReference>
<dbReference type="Pfam" id="PF04909">
    <property type="entry name" value="Amidohydro_2"/>
    <property type="match status" value="1"/>
</dbReference>
<gene>
    <name evidence="2" type="ORF">DX116_17920</name>
</gene>
<dbReference type="AlphaFoldDB" id="A0A371P5A8"/>
<evidence type="ECO:0000313" key="3">
    <source>
        <dbReference type="Proteomes" id="UP000265581"/>
    </source>
</evidence>
<dbReference type="Gene3D" id="3.20.20.140">
    <property type="entry name" value="Metal-dependent hydrolases"/>
    <property type="match status" value="1"/>
</dbReference>
<comment type="caution">
    <text evidence="2">The sequence shown here is derived from an EMBL/GenBank/DDBJ whole genome shotgun (WGS) entry which is preliminary data.</text>
</comment>
<reference evidence="2 3" key="1">
    <citation type="submission" date="2018-08" db="EMBL/GenBank/DDBJ databases">
        <title>Aeromicrobium sp. M2KJ-4, whole genome shotgun sequence.</title>
        <authorList>
            <person name="Tuo L."/>
        </authorList>
    </citation>
    <scope>NUCLEOTIDE SEQUENCE [LARGE SCALE GENOMIC DNA]</scope>
    <source>
        <strain evidence="2 3">M2KJ-4</strain>
    </source>
</reference>
<dbReference type="GO" id="GO:0016787">
    <property type="term" value="F:hydrolase activity"/>
    <property type="evidence" value="ECO:0007669"/>
    <property type="project" value="UniProtKB-KW"/>
</dbReference>
<dbReference type="Proteomes" id="UP000265581">
    <property type="component" value="Unassembled WGS sequence"/>
</dbReference>
<name>A0A371P5A8_9ACTN</name>
<organism evidence="2 3">
    <name type="scientific">Aeromicrobium endophyticum</name>
    <dbReference type="NCBI Taxonomy" id="2292704"/>
    <lineage>
        <taxon>Bacteria</taxon>
        <taxon>Bacillati</taxon>
        <taxon>Actinomycetota</taxon>
        <taxon>Actinomycetes</taxon>
        <taxon>Propionibacteriales</taxon>
        <taxon>Nocardioidaceae</taxon>
        <taxon>Aeromicrobium</taxon>
    </lineage>
</organism>
<protein>
    <submittedName>
        <fullName evidence="2">Amidohydrolase</fullName>
    </submittedName>
</protein>
<keyword evidence="2" id="KW-0378">Hydrolase</keyword>
<evidence type="ECO:0000259" key="1">
    <source>
        <dbReference type="Pfam" id="PF04909"/>
    </source>
</evidence>
<sequence>MTSGTVDVFAGVEHEVPSMLREALTGLELVDHHVHGTYADDITRNVFEQSINEGSPDPVPAFMSMFDSQLGFAIRRWVAPLLGLAPHASADQYWTRRASMSSQELDSLLLPAARVTGWIVDESIGLDALRSPGDLASASGADSNRLVRLERLAESVAAECADPAEFVDRVRAAVAAESADAAGFKSIAAYRCGLDIDWSRPSDDAVTAAVSAWLRTTPADRLRTVDPVIIAFLVHSAVDRGRPLQLHIGLGDRDLDLDRTNPLHLLPLLRSTAESGSAVMLLHCWPFHREAGYLAQAFDHVHFDIGLAINFVGAQSAQVVRESFEVAPFAKQLYSSDAYGLPELHLLGSVLWRRSMGLALGEWVRRGDWSADDAVRVAQMIGAENARRVYTLR</sequence>
<dbReference type="SUPFAM" id="SSF51556">
    <property type="entry name" value="Metallo-dependent hydrolases"/>
    <property type="match status" value="1"/>
</dbReference>